<organism evidence="2 3">
    <name type="scientific">Sphingomonas paeninsulae</name>
    <dbReference type="NCBI Taxonomy" id="2319844"/>
    <lineage>
        <taxon>Bacteria</taxon>
        <taxon>Pseudomonadati</taxon>
        <taxon>Pseudomonadota</taxon>
        <taxon>Alphaproteobacteria</taxon>
        <taxon>Sphingomonadales</taxon>
        <taxon>Sphingomonadaceae</taxon>
        <taxon>Sphingomonas</taxon>
    </lineage>
</organism>
<dbReference type="EMBL" id="CP032828">
    <property type="protein sequence ID" value="AYJ84991.1"/>
    <property type="molecule type" value="Genomic_DNA"/>
</dbReference>
<reference evidence="2 3" key="1">
    <citation type="submission" date="2018-09" db="EMBL/GenBank/DDBJ databases">
        <title>Sphingomonas peninsula sp. nov., isolated from fildes peninsula, Antarctic soil.</title>
        <authorList>
            <person name="Yingchao G."/>
        </authorList>
    </citation>
    <scope>NUCLEOTIDE SEQUENCE [LARGE SCALE GENOMIC DNA]</scope>
    <source>
        <strain evidence="2 3">YZ-8</strain>
        <plasmid evidence="2 3">unnamed1</plasmid>
    </source>
</reference>
<sequence>MFKFVTIAALFAATTAVPAQARGWLPTPVAQVTQPTENAPTEPFMPSGKGLIPVSAKDSTAQRSWWTMRSQRGAERRMAACVAMPACAGDHTASATNG</sequence>
<dbReference type="RefSeq" id="WP_121151132.1">
    <property type="nucleotide sequence ID" value="NZ_CP032828.1"/>
</dbReference>
<dbReference type="GeneID" id="39492014"/>
<feature type="signal peptide" evidence="1">
    <location>
        <begin position="1"/>
        <end position="21"/>
    </location>
</feature>
<protein>
    <submittedName>
        <fullName evidence="2">Uncharacterized protein</fullName>
    </submittedName>
</protein>
<keyword evidence="3" id="KW-1185">Reference proteome</keyword>
<proteinExistence type="predicted"/>
<evidence type="ECO:0000256" key="1">
    <source>
        <dbReference type="SAM" id="SignalP"/>
    </source>
</evidence>
<keyword evidence="2" id="KW-0614">Plasmid</keyword>
<name>A0A494TGP3_SPHPE</name>
<dbReference type="KEGG" id="spha:D3Y57_02760"/>
<dbReference type="Proteomes" id="UP000276254">
    <property type="component" value="Plasmid unnamed1"/>
</dbReference>
<dbReference type="AlphaFoldDB" id="A0A494TGP3"/>
<evidence type="ECO:0000313" key="3">
    <source>
        <dbReference type="Proteomes" id="UP000276254"/>
    </source>
</evidence>
<feature type="chain" id="PRO_5019752564" evidence="1">
    <location>
        <begin position="22"/>
        <end position="98"/>
    </location>
</feature>
<keyword evidence="1" id="KW-0732">Signal</keyword>
<evidence type="ECO:0000313" key="2">
    <source>
        <dbReference type="EMBL" id="AYJ84991.1"/>
    </source>
</evidence>
<geneLocation type="plasmid" evidence="2">
    <name>unnamed1</name>
</geneLocation>
<gene>
    <name evidence="2" type="ORF">D3Y57_02760</name>
</gene>
<accession>A0A494TGP3</accession>